<protein>
    <submittedName>
        <fullName evidence="11">Peptide/nickel transport system ATP-binding protein</fullName>
    </submittedName>
</protein>
<keyword evidence="5" id="KW-0997">Cell inner membrane</keyword>
<sequence>MSALQLGDAEPVLSVRGLRIAFEVDRVVHDVVHGIDFDAHAGRCLAVVGESGSGKSVSTLALTGLLPTDLTRLRGGTAMFQTKAGRSVDLLALPREPLRLLRGAEIGVVFQDPMTSLNPVLTVGDQLSEGLMFHRGLSRDAARAEAQRWLDRVEIADPAARLRAYPHELSGGMRQRVMIAMALSCEPRLLIADEPTTALDVIVQAQVLALMRRLQKELNAALIFITHDLGVVSEMADEVVVMRLGRVLERGTAREVLSNPTDPYTRKLLDSVPDIGRPAQHARPVRGPDDPVAVEVQGLRMAYGSRASWWRRRAPVVAVQGASLRIYRGETLALVGESGSGKSTLARGMLRLLPAVEGRVVVLGSDISAKGRRAMRPLRRNMQLIFQDPFASLDPRMTIGELLTEPLDIHEPTLPKAEARARAADWMRRVRLPETSLDRFPHEFSGGQRQRIVIARALILGPRFVVADEAVSSLDVSIQAEVLALLAQLQQELGLTLLFITHNLGVVRHHCDRAIVLYRGEIVEEANCEALFSAPQHEYTRRLIAAVPRLPS</sequence>
<dbReference type="EMBL" id="JAUSRD010000017">
    <property type="protein sequence ID" value="MDP9896371.1"/>
    <property type="molecule type" value="Genomic_DNA"/>
</dbReference>
<keyword evidence="6" id="KW-0547">Nucleotide-binding</keyword>
<evidence type="ECO:0000256" key="3">
    <source>
        <dbReference type="ARBA" id="ARBA00022448"/>
    </source>
</evidence>
<name>A0AAW8D9A4_9BURK</name>
<evidence type="ECO:0000256" key="9">
    <source>
        <dbReference type="ARBA" id="ARBA00023136"/>
    </source>
</evidence>
<evidence type="ECO:0000256" key="4">
    <source>
        <dbReference type="ARBA" id="ARBA00022475"/>
    </source>
</evidence>
<comment type="caution">
    <text evidence="11">The sequence shown here is derived from an EMBL/GenBank/DDBJ whole genome shotgun (WGS) entry which is preliminary data.</text>
</comment>
<evidence type="ECO:0000256" key="7">
    <source>
        <dbReference type="ARBA" id="ARBA00022840"/>
    </source>
</evidence>
<proteinExistence type="inferred from homology"/>
<dbReference type="Pfam" id="PF00005">
    <property type="entry name" value="ABC_tran"/>
    <property type="match status" value="2"/>
</dbReference>
<evidence type="ECO:0000259" key="10">
    <source>
        <dbReference type="PROSITE" id="PS50893"/>
    </source>
</evidence>
<organism evidence="11 12">
    <name type="scientific">Variovorax boronicumulans</name>
    <dbReference type="NCBI Taxonomy" id="436515"/>
    <lineage>
        <taxon>Bacteria</taxon>
        <taxon>Pseudomonadati</taxon>
        <taxon>Pseudomonadota</taxon>
        <taxon>Betaproteobacteria</taxon>
        <taxon>Burkholderiales</taxon>
        <taxon>Comamonadaceae</taxon>
        <taxon>Variovorax</taxon>
    </lineage>
</organism>
<evidence type="ECO:0000256" key="5">
    <source>
        <dbReference type="ARBA" id="ARBA00022519"/>
    </source>
</evidence>
<keyword evidence="4" id="KW-1003">Cell membrane</keyword>
<dbReference type="GO" id="GO:0005886">
    <property type="term" value="C:plasma membrane"/>
    <property type="evidence" value="ECO:0007669"/>
    <property type="project" value="UniProtKB-SubCell"/>
</dbReference>
<dbReference type="PANTHER" id="PTHR43297:SF14">
    <property type="entry name" value="ATPASE AAA-TYPE CORE DOMAIN-CONTAINING PROTEIN"/>
    <property type="match status" value="1"/>
</dbReference>
<dbReference type="CDD" id="cd03257">
    <property type="entry name" value="ABC_NikE_OppD_transporters"/>
    <property type="match status" value="2"/>
</dbReference>
<dbReference type="NCBIfam" id="NF008453">
    <property type="entry name" value="PRK11308.1"/>
    <property type="match status" value="2"/>
</dbReference>
<dbReference type="RefSeq" id="WP_306882390.1">
    <property type="nucleotide sequence ID" value="NZ_JAUSRD010000017.1"/>
</dbReference>
<keyword evidence="8" id="KW-1278">Translocase</keyword>
<evidence type="ECO:0000313" key="12">
    <source>
        <dbReference type="Proteomes" id="UP001242045"/>
    </source>
</evidence>
<dbReference type="InterPro" id="IPR050388">
    <property type="entry name" value="ABC_Ni/Peptide_Import"/>
</dbReference>
<dbReference type="InterPro" id="IPR003439">
    <property type="entry name" value="ABC_transporter-like_ATP-bd"/>
</dbReference>
<evidence type="ECO:0000256" key="1">
    <source>
        <dbReference type="ARBA" id="ARBA00004417"/>
    </source>
</evidence>
<keyword evidence="3" id="KW-0813">Transport</keyword>
<dbReference type="GO" id="GO:0055085">
    <property type="term" value="P:transmembrane transport"/>
    <property type="evidence" value="ECO:0007669"/>
    <property type="project" value="UniProtKB-ARBA"/>
</dbReference>
<reference evidence="11" key="1">
    <citation type="submission" date="2023-07" db="EMBL/GenBank/DDBJ databases">
        <title>Sorghum-associated microbial communities from plants grown in Nebraska, USA.</title>
        <authorList>
            <person name="Schachtman D."/>
        </authorList>
    </citation>
    <scope>NUCLEOTIDE SEQUENCE</scope>
    <source>
        <strain evidence="11">DS3754</strain>
    </source>
</reference>
<comment type="subcellular location">
    <subcellularLocation>
        <location evidence="1">Cell inner membrane</location>
        <topology evidence="1">Peripheral membrane protein</topology>
    </subcellularLocation>
</comment>
<dbReference type="PANTHER" id="PTHR43297">
    <property type="entry name" value="OLIGOPEPTIDE TRANSPORT ATP-BINDING PROTEIN APPD"/>
    <property type="match status" value="1"/>
</dbReference>
<dbReference type="Gene3D" id="3.40.50.300">
    <property type="entry name" value="P-loop containing nucleotide triphosphate hydrolases"/>
    <property type="match status" value="2"/>
</dbReference>
<dbReference type="InterPro" id="IPR003593">
    <property type="entry name" value="AAA+_ATPase"/>
</dbReference>
<dbReference type="AlphaFoldDB" id="A0AAW8D9A4"/>
<feature type="domain" description="ABC transporter" evidence="10">
    <location>
        <begin position="294"/>
        <end position="544"/>
    </location>
</feature>
<dbReference type="Pfam" id="PF08352">
    <property type="entry name" value="oligo_HPY"/>
    <property type="match status" value="2"/>
</dbReference>
<keyword evidence="7 11" id="KW-0067">ATP-binding</keyword>
<dbReference type="InterPro" id="IPR027417">
    <property type="entry name" value="P-loop_NTPase"/>
</dbReference>
<evidence type="ECO:0000256" key="8">
    <source>
        <dbReference type="ARBA" id="ARBA00022967"/>
    </source>
</evidence>
<dbReference type="FunFam" id="3.40.50.300:FF:000016">
    <property type="entry name" value="Oligopeptide ABC transporter ATP-binding component"/>
    <property type="match status" value="1"/>
</dbReference>
<dbReference type="InterPro" id="IPR017871">
    <property type="entry name" value="ABC_transporter-like_CS"/>
</dbReference>
<dbReference type="Proteomes" id="UP001242045">
    <property type="component" value="Unassembled WGS sequence"/>
</dbReference>
<comment type="similarity">
    <text evidence="2">Belongs to the ABC transporter superfamily.</text>
</comment>
<dbReference type="GO" id="GO:0016887">
    <property type="term" value="F:ATP hydrolysis activity"/>
    <property type="evidence" value="ECO:0007669"/>
    <property type="project" value="InterPro"/>
</dbReference>
<dbReference type="PROSITE" id="PS00211">
    <property type="entry name" value="ABC_TRANSPORTER_1"/>
    <property type="match status" value="2"/>
</dbReference>
<dbReference type="GO" id="GO:0005524">
    <property type="term" value="F:ATP binding"/>
    <property type="evidence" value="ECO:0007669"/>
    <property type="project" value="UniProtKB-KW"/>
</dbReference>
<evidence type="ECO:0000313" key="11">
    <source>
        <dbReference type="EMBL" id="MDP9896371.1"/>
    </source>
</evidence>
<dbReference type="SMART" id="SM00382">
    <property type="entry name" value="AAA"/>
    <property type="match status" value="2"/>
</dbReference>
<evidence type="ECO:0000256" key="6">
    <source>
        <dbReference type="ARBA" id="ARBA00022741"/>
    </source>
</evidence>
<dbReference type="SUPFAM" id="SSF52540">
    <property type="entry name" value="P-loop containing nucleoside triphosphate hydrolases"/>
    <property type="match status" value="2"/>
</dbReference>
<feature type="domain" description="ABC transporter" evidence="10">
    <location>
        <begin position="15"/>
        <end position="269"/>
    </location>
</feature>
<evidence type="ECO:0000256" key="2">
    <source>
        <dbReference type="ARBA" id="ARBA00005417"/>
    </source>
</evidence>
<dbReference type="GO" id="GO:0015833">
    <property type="term" value="P:peptide transport"/>
    <property type="evidence" value="ECO:0007669"/>
    <property type="project" value="InterPro"/>
</dbReference>
<dbReference type="InterPro" id="IPR013563">
    <property type="entry name" value="Oligopep_ABC_C"/>
</dbReference>
<gene>
    <name evidence="11" type="ORF">J2W31_005506</name>
</gene>
<keyword evidence="9" id="KW-0472">Membrane</keyword>
<accession>A0AAW8D9A4</accession>
<dbReference type="PROSITE" id="PS50893">
    <property type="entry name" value="ABC_TRANSPORTER_2"/>
    <property type="match status" value="2"/>
</dbReference>